<dbReference type="SUPFAM" id="SSF56300">
    <property type="entry name" value="Metallo-dependent phosphatases"/>
    <property type="match status" value="1"/>
</dbReference>
<proteinExistence type="inferred from homology"/>
<evidence type="ECO:0000313" key="9">
    <source>
        <dbReference type="Proteomes" id="UP000823900"/>
    </source>
</evidence>
<dbReference type="PANTHER" id="PTHR42988">
    <property type="entry name" value="PHOSPHOHYDROLASE"/>
    <property type="match status" value="1"/>
</dbReference>
<dbReference type="GO" id="GO:0016787">
    <property type="term" value="F:hydrolase activity"/>
    <property type="evidence" value="ECO:0007669"/>
    <property type="project" value="UniProtKB-KW"/>
</dbReference>
<accession>A0A9D2KNX8</accession>
<dbReference type="Gene3D" id="3.60.21.10">
    <property type="match status" value="1"/>
</dbReference>
<evidence type="ECO:0000256" key="3">
    <source>
        <dbReference type="ARBA" id="ARBA00023004"/>
    </source>
</evidence>
<dbReference type="InterPro" id="IPR029052">
    <property type="entry name" value="Metallo-depent_PP-like"/>
</dbReference>
<comment type="caution">
    <text evidence="8">The sequence shown here is derived from an EMBL/GenBank/DDBJ whole genome shotgun (WGS) entry which is preliminary data.</text>
</comment>
<keyword evidence="1" id="KW-0479">Metal-binding</keyword>
<evidence type="ECO:0000256" key="4">
    <source>
        <dbReference type="ARBA" id="ARBA00025742"/>
    </source>
</evidence>
<evidence type="ECO:0000256" key="5">
    <source>
        <dbReference type="SAM" id="MobiDB-lite"/>
    </source>
</evidence>
<evidence type="ECO:0000259" key="6">
    <source>
        <dbReference type="Pfam" id="PF00149"/>
    </source>
</evidence>
<feature type="region of interest" description="Disordered" evidence="5">
    <location>
        <begin position="37"/>
        <end position="113"/>
    </location>
</feature>
<evidence type="ECO:0000256" key="1">
    <source>
        <dbReference type="ARBA" id="ARBA00022723"/>
    </source>
</evidence>
<dbReference type="Gene3D" id="1.10.246.180">
    <property type="match status" value="1"/>
</dbReference>
<dbReference type="InterPro" id="IPR040869">
    <property type="entry name" value="CNP_C"/>
</dbReference>
<feature type="compositionally biased region" description="Basic and acidic residues" evidence="5">
    <location>
        <begin position="96"/>
        <end position="110"/>
    </location>
</feature>
<dbReference type="GO" id="GO:0046872">
    <property type="term" value="F:metal ion binding"/>
    <property type="evidence" value="ECO:0007669"/>
    <property type="project" value="UniProtKB-KW"/>
</dbReference>
<dbReference type="Pfam" id="PF17839">
    <property type="entry name" value="CNP_C_terminal"/>
    <property type="match status" value="1"/>
</dbReference>
<protein>
    <submittedName>
        <fullName evidence="8">Metallophosphoesterase</fullName>
    </submittedName>
</protein>
<gene>
    <name evidence="8" type="ORF">IAA07_10780</name>
</gene>
<comment type="similarity">
    <text evidence="4">Belongs to the cyclic nucleotide phosphodiesterase class-III family.</text>
</comment>
<reference evidence="8" key="1">
    <citation type="journal article" date="2021" name="PeerJ">
        <title>Extensive microbial diversity within the chicken gut microbiome revealed by metagenomics and culture.</title>
        <authorList>
            <person name="Gilroy R."/>
            <person name="Ravi A."/>
            <person name="Getino M."/>
            <person name="Pursley I."/>
            <person name="Horton D.L."/>
            <person name="Alikhan N.F."/>
            <person name="Baker D."/>
            <person name="Gharbi K."/>
            <person name="Hall N."/>
            <person name="Watson M."/>
            <person name="Adriaenssens E.M."/>
            <person name="Foster-Nyarko E."/>
            <person name="Jarju S."/>
            <person name="Secka A."/>
            <person name="Antonio M."/>
            <person name="Oren A."/>
            <person name="Chaudhuri R.R."/>
            <person name="La Ragione R."/>
            <person name="Hildebrand F."/>
            <person name="Pallen M.J."/>
        </authorList>
    </citation>
    <scope>NUCLEOTIDE SEQUENCE</scope>
    <source>
        <strain evidence="8">CHK178-16964</strain>
    </source>
</reference>
<evidence type="ECO:0000256" key="2">
    <source>
        <dbReference type="ARBA" id="ARBA00022801"/>
    </source>
</evidence>
<dbReference type="AlphaFoldDB" id="A0A9D2KNX8"/>
<organism evidence="8 9">
    <name type="scientific">Candidatus Lachnoclostridium stercoravium</name>
    <dbReference type="NCBI Taxonomy" id="2838633"/>
    <lineage>
        <taxon>Bacteria</taxon>
        <taxon>Bacillati</taxon>
        <taxon>Bacillota</taxon>
        <taxon>Clostridia</taxon>
        <taxon>Lachnospirales</taxon>
        <taxon>Lachnospiraceae</taxon>
    </lineage>
</organism>
<evidence type="ECO:0000259" key="7">
    <source>
        <dbReference type="Pfam" id="PF17839"/>
    </source>
</evidence>
<dbReference type="Proteomes" id="UP000823900">
    <property type="component" value="Unassembled WGS sequence"/>
</dbReference>
<feature type="compositionally biased region" description="Basic and acidic residues" evidence="5">
    <location>
        <begin position="70"/>
        <end position="88"/>
    </location>
</feature>
<dbReference type="InterPro" id="IPR004843">
    <property type="entry name" value="Calcineurin-like_PHP"/>
</dbReference>
<dbReference type="InterPro" id="IPR050884">
    <property type="entry name" value="CNP_phosphodiesterase-III"/>
</dbReference>
<feature type="compositionally biased region" description="Polar residues" evidence="5">
    <location>
        <begin position="37"/>
        <end position="46"/>
    </location>
</feature>
<name>A0A9D2KNX8_9FIRM</name>
<reference evidence="8" key="2">
    <citation type="submission" date="2021-04" db="EMBL/GenBank/DDBJ databases">
        <authorList>
            <person name="Gilroy R."/>
        </authorList>
    </citation>
    <scope>NUCLEOTIDE SEQUENCE</scope>
    <source>
        <strain evidence="8">CHK178-16964</strain>
    </source>
</reference>
<dbReference type="PROSITE" id="PS51257">
    <property type="entry name" value="PROKAR_LIPOPROTEIN"/>
    <property type="match status" value="1"/>
</dbReference>
<sequence>MRQNRIITVFSYLLLIVGCALIVLAIDKAAGTGLFSQEQQMETSAPQEKEQESSPAEMPDQDVSSQTSGSEEHQTETEGKTPSGERRKWYTSQHMKGPEKDIQPPEEPKGPPRLILATDIHYLSPKLADYGEAFQRLTEKDDGKVLRYTPQLTDAFFKEALEYRPDALILSGDLTVNGEKVNHQELAQKLAALQEQGVQVLVIPGNHDINNPNAASYIGEKKEAADPVTPQEFYEIYHSFGYDQAASRDESSLSYRYILDETHWLLMLDSCQYEPYNKVGGKIGEKTYAWIRQQYEEAEKAGAVMIPVAHHNLMGESRVYPTECAIEGGEELISILEEYEVPLYLSGHLHLQRIKKYQPEPGAPKDAAAVTEAVTGSLSIAPCQYSLIQWAEDGTLSYSLKEVDVSSWAEASRLTDENLLDFESYSEDFVKQIVSDQIYKKLDALPEDMRRPMASLYGQLNYEYCAGKAADEEDIKNTRGYWLWERNRPDSEELSLINKMIADLKQDNTSFQTETDVD</sequence>
<dbReference type="PANTHER" id="PTHR42988:SF2">
    <property type="entry name" value="CYCLIC NUCLEOTIDE PHOSPHODIESTERASE CBUA0032-RELATED"/>
    <property type="match status" value="1"/>
</dbReference>
<keyword evidence="3" id="KW-0408">Iron</keyword>
<dbReference type="EMBL" id="DWZA01000095">
    <property type="protein sequence ID" value="HJA72038.1"/>
    <property type="molecule type" value="Genomic_DNA"/>
</dbReference>
<feature type="domain" description="Cyclic nucleotide phosphodiesterase C-terminal" evidence="7">
    <location>
        <begin position="404"/>
        <end position="507"/>
    </location>
</feature>
<keyword evidence="2" id="KW-0378">Hydrolase</keyword>
<feature type="domain" description="Calcineurin-like phosphoesterase" evidence="6">
    <location>
        <begin position="113"/>
        <end position="350"/>
    </location>
</feature>
<evidence type="ECO:0000313" key="8">
    <source>
        <dbReference type="EMBL" id="HJA72038.1"/>
    </source>
</evidence>
<dbReference type="Pfam" id="PF00149">
    <property type="entry name" value="Metallophos"/>
    <property type="match status" value="1"/>
</dbReference>